<feature type="domain" description="C2H2-type" evidence="9">
    <location>
        <begin position="745"/>
        <end position="767"/>
    </location>
</feature>
<proteinExistence type="predicted"/>
<dbReference type="PROSITE" id="PS50157">
    <property type="entry name" value="ZINC_FINGER_C2H2_2"/>
    <property type="match status" value="9"/>
</dbReference>
<evidence type="ECO:0000256" key="8">
    <source>
        <dbReference type="SAM" id="MobiDB-lite"/>
    </source>
</evidence>
<comment type="subcellular location">
    <subcellularLocation>
        <location evidence="1">Nucleus</location>
    </subcellularLocation>
</comment>
<evidence type="ECO:0000256" key="5">
    <source>
        <dbReference type="ARBA" id="ARBA00022833"/>
    </source>
</evidence>
<feature type="domain" description="C2H2-type" evidence="9">
    <location>
        <begin position="688"/>
        <end position="715"/>
    </location>
</feature>
<dbReference type="InterPro" id="IPR013087">
    <property type="entry name" value="Znf_C2H2_type"/>
</dbReference>
<comment type="caution">
    <text evidence="10">The sequence shown here is derived from an EMBL/GenBank/DDBJ whole genome shotgun (WGS) entry which is preliminary data.</text>
</comment>
<evidence type="ECO:0000256" key="3">
    <source>
        <dbReference type="ARBA" id="ARBA00022737"/>
    </source>
</evidence>
<sequence length="1011" mass="110860">MRHLDYQFKSDSTKRQRKEDFHNKVDVWSQKLACSSQLVEPFECLEATLHRDLAAELGVAAGREVFLSLQQQGATRGVRVTETGPGHMVVAGPLAELLASRDVILDEIRQVRGLPKAAVSCATRDVGVMRSRKQLLGRAKARSGDKRRAVKGLSDRAAKKRCPDQSLKDVECGRKLRSKKGIVSEQNYEDSPEEDSHIVTERAAKKRCQSQDIDVECGRKLRSKKGIITKHSCPDSPEEDCHASVGVQGDQGEPGEDHTRVVSDQSPTEANRVENEVTSEVAILGLSQDCSISPVASPGTDGDEGMPMEGCVPIGAHKDSGGIEDMAKECVSVRTEQPVAMEEAVESVEEEAVFGGEETIATEELQDTQDPSEVKFKFSCNICSYKSMRENHFLKHMQLHDKVSPPSTPCLKHMQLHDKVSPPSTPCLKHMQLHDKVSPPSTPCLKHMQLHDKVGPASTPCLKHMQLHDKVSPASTPCLKHMQLHDKVSPPSTLCLKHMQLHDKVSPPSTPCLKHMQLHDKGLALYRCSECSFVSIRASHLRRHKMSHAAQVLPCHLCAYTCDDHKLLAKHVRVKHHTPKQPSPSEDLFECEECEYKTSWHYAFQRHRRTHASAKVVVMHSCPQCHYKTVRREHFLRHIKNVHQNYRPFLCDICGKAFKRQDALKQHHVSHYQSLTPGHSGPVGPYGFVCHICQKVCRSAAYLKEHMATHSEERSFLCEVCGASFKTRSVQRNHVQTIHRRPRAFTCTACDKKFNTKFALRRHMKQHDISINVMEELQDLDGNTRVRVNVVEGQLCTLPAGAPTLLPNSTPSLVHLPRRSRSPLASTGECSGQPPASAYQITINGQPAFLLPQLHAHQATLEAGQPCITKGGGAALVGGEVEAAVELTAAFGNTAPSAAVSVPVVPATVHILNQHSLCLHAGYVSPLAGGGAALVGGEVEAAVELTAAFGNTAPSAAVSVPVVPATVHILNQNTISTGSSDLILSSEHYDGGQGSSVVGGDTALLYQHRTW</sequence>
<dbReference type="PANTHER" id="PTHR24403">
    <property type="entry name" value="ZINC FINGER PROTEIN"/>
    <property type="match status" value="1"/>
</dbReference>
<feature type="region of interest" description="Disordered" evidence="8">
    <location>
        <begin position="229"/>
        <end position="274"/>
    </location>
</feature>
<evidence type="ECO:0000256" key="1">
    <source>
        <dbReference type="ARBA" id="ARBA00004123"/>
    </source>
</evidence>
<feature type="region of interest" description="Disordered" evidence="8">
    <location>
        <begin position="141"/>
        <end position="160"/>
    </location>
</feature>
<feature type="domain" description="C2H2-type" evidence="9">
    <location>
        <begin position="589"/>
        <end position="616"/>
    </location>
</feature>
<protein>
    <submittedName>
        <fullName evidence="10">Zinc finger protein 497</fullName>
    </submittedName>
</protein>
<dbReference type="Pfam" id="PF00096">
    <property type="entry name" value="zf-C2H2"/>
    <property type="match status" value="2"/>
</dbReference>
<dbReference type="GO" id="GO:0008270">
    <property type="term" value="F:zinc ion binding"/>
    <property type="evidence" value="ECO:0007669"/>
    <property type="project" value="UniProtKB-KW"/>
</dbReference>
<feature type="compositionally biased region" description="Basic and acidic residues" evidence="8">
    <location>
        <begin position="142"/>
        <end position="160"/>
    </location>
</feature>
<keyword evidence="5" id="KW-0862">Zinc</keyword>
<dbReference type="Gene3D" id="3.30.160.60">
    <property type="entry name" value="Classic Zinc Finger"/>
    <property type="match status" value="4"/>
</dbReference>
<dbReference type="EMBL" id="JACEEZ010011991">
    <property type="protein sequence ID" value="KAG0720955.1"/>
    <property type="molecule type" value="Genomic_DNA"/>
</dbReference>
<keyword evidence="11" id="KW-1185">Reference proteome</keyword>
<accession>A0A8J4Y4P6</accession>
<evidence type="ECO:0000256" key="4">
    <source>
        <dbReference type="ARBA" id="ARBA00022771"/>
    </source>
</evidence>
<keyword evidence="6" id="KW-0539">Nucleus</keyword>
<dbReference type="OrthoDB" id="3561125at2759"/>
<evidence type="ECO:0000256" key="2">
    <source>
        <dbReference type="ARBA" id="ARBA00022723"/>
    </source>
</evidence>
<feature type="domain" description="C2H2-type" evidence="9">
    <location>
        <begin position="649"/>
        <end position="671"/>
    </location>
</feature>
<keyword evidence="4 7" id="KW-0863">Zinc-finger</keyword>
<dbReference type="GO" id="GO:0045944">
    <property type="term" value="P:positive regulation of transcription by RNA polymerase II"/>
    <property type="evidence" value="ECO:0007669"/>
    <property type="project" value="TreeGrafter"/>
</dbReference>
<name>A0A8J4Y4P6_CHIOP</name>
<dbReference type="FunFam" id="3.30.160.60:FF:000145">
    <property type="entry name" value="Zinc finger protein 574"/>
    <property type="match status" value="1"/>
</dbReference>
<keyword evidence="2" id="KW-0479">Metal-binding</keyword>
<dbReference type="PANTHER" id="PTHR24403:SF67">
    <property type="entry name" value="FI01116P-RELATED"/>
    <property type="match status" value="1"/>
</dbReference>
<feature type="domain" description="C2H2-type" evidence="9">
    <location>
        <begin position="526"/>
        <end position="553"/>
    </location>
</feature>
<feature type="domain" description="C2H2-type" evidence="9">
    <location>
        <begin position="716"/>
        <end position="744"/>
    </location>
</feature>
<dbReference type="AlphaFoldDB" id="A0A8J4Y4P6"/>
<dbReference type="PROSITE" id="PS00028">
    <property type="entry name" value="ZINC_FINGER_C2H2_1"/>
    <property type="match status" value="5"/>
</dbReference>
<evidence type="ECO:0000259" key="9">
    <source>
        <dbReference type="PROSITE" id="PS50157"/>
    </source>
</evidence>
<feature type="domain" description="C2H2-type" evidence="9">
    <location>
        <begin position="620"/>
        <end position="648"/>
    </location>
</feature>
<dbReference type="SUPFAM" id="SSF57667">
    <property type="entry name" value="beta-beta-alpha zinc fingers"/>
    <property type="match status" value="3"/>
</dbReference>
<dbReference type="InterPro" id="IPR036236">
    <property type="entry name" value="Znf_C2H2_sf"/>
</dbReference>
<feature type="domain" description="C2H2-type" evidence="9">
    <location>
        <begin position="378"/>
        <end position="405"/>
    </location>
</feature>
<dbReference type="SMART" id="SM00355">
    <property type="entry name" value="ZnF_C2H2"/>
    <property type="match status" value="9"/>
</dbReference>
<keyword evidence="3" id="KW-0677">Repeat</keyword>
<dbReference type="InterPro" id="IPR050688">
    <property type="entry name" value="Zinc_finger/UBP_domain"/>
</dbReference>
<reference evidence="10" key="1">
    <citation type="submission" date="2020-07" db="EMBL/GenBank/DDBJ databases">
        <title>The High-quality genome of the commercially important snow crab, Chionoecetes opilio.</title>
        <authorList>
            <person name="Jeong J.-H."/>
            <person name="Ryu S."/>
        </authorList>
    </citation>
    <scope>NUCLEOTIDE SEQUENCE</scope>
    <source>
        <strain evidence="10">MADBK_172401_WGS</strain>
        <tissue evidence="10">Digestive gland</tissue>
    </source>
</reference>
<evidence type="ECO:0000256" key="7">
    <source>
        <dbReference type="PROSITE-ProRule" id="PRU00042"/>
    </source>
</evidence>
<dbReference type="GO" id="GO:0005634">
    <property type="term" value="C:nucleus"/>
    <property type="evidence" value="ECO:0007669"/>
    <property type="project" value="UniProtKB-SubCell"/>
</dbReference>
<feature type="domain" description="C2H2-type" evidence="9">
    <location>
        <begin position="553"/>
        <end position="582"/>
    </location>
</feature>
<gene>
    <name evidence="10" type="ORF">GWK47_047391</name>
</gene>
<evidence type="ECO:0000256" key="6">
    <source>
        <dbReference type="ARBA" id="ARBA00023242"/>
    </source>
</evidence>
<evidence type="ECO:0000313" key="10">
    <source>
        <dbReference type="EMBL" id="KAG0720955.1"/>
    </source>
</evidence>
<evidence type="ECO:0000313" key="11">
    <source>
        <dbReference type="Proteomes" id="UP000770661"/>
    </source>
</evidence>
<organism evidence="10 11">
    <name type="scientific">Chionoecetes opilio</name>
    <name type="common">Atlantic snow crab</name>
    <name type="synonym">Cancer opilio</name>
    <dbReference type="NCBI Taxonomy" id="41210"/>
    <lineage>
        <taxon>Eukaryota</taxon>
        <taxon>Metazoa</taxon>
        <taxon>Ecdysozoa</taxon>
        <taxon>Arthropoda</taxon>
        <taxon>Crustacea</taxon>
        <taxon>Multicrustacea</taxon>
        <taxon>Malacostraca</taxon>
        <taxon>Eumalacostraca</taxon>
        <taxon>Eucarida</taxon>
        <taxon>Decapoda</taxon>
        <taxon>Pleocyemata</taxon>
        <taxon>Brachyura</taxon>
        <taxon>Eubrachyura</taxon>
        <taxon>Majoidea</taxon>
        <taxon>Majidae</taxon>
        <taxon>Chionoecetes</taxon>
    </lineage>
</organism>
<dbReference type="Proteomes" id="UP000770661">
    <property type="component" value="Unassembled WGS sequence"/>
</dbReference>
<dbReference type="Pfam" id="PF13894">
    <property type="entry name" value="zf-C2H2_4"/>
    <property type="match status" value="1"/>
</dbReference>